<proteinExistence type="predicted"/>
<keyword evidence="2" id="KW-0812">Transmembrane</keyword>
<organism evidence="3 4">
    <name type="scientific">Madurella fahalii</name>
    <dbReference type="NCBI Taxonomy" id="1157608"/>
    <lineage>
        <taxon>Eukaryota</taxon>
        <taxon>Fungi</taxon>
        <taxon>Dikarya</taxon>
        <taxon>Ascomycota</taxon>
        <taxon>Pezizomycotina</taxon>
        <taxon>Sordariomycetes</taxon>
        <taxon>Sordariomycetidae</taxon>
        <taxon>Sordariales</taxon>
        <taxon>Sordariales incertae sedis</taxon>
        <taxon>Madurella</taxon>
    </lineage>
</organism>
<feature type="transmembrane region" description="Helical" evidence="2">
    <location>
        <begin position="628"/>
        <end position="652"/>
    </location>
</feature>
<evidence type="ECO:0000256" key="1">
    <source>
        <dbReference type="SAM" id="MobiDB-lite"/>
    </source>
</evidence>
<feature type="region of interest" description="Disordered" evidence="1">
    <location>
        <begin position="118"/>
        <end position="150"/>
    </location>
</feature>
<evidence type="ECO:0000256" key="2">
    <source>
        <dbReference type="SAM" id="Phobius"/>
    </source>
</evidence>
<evidence type="ECO:0000313" key="3">
    <source>
        <dbReference type="EMBL" id="GAB1314588.1"/>
    </source>
</evidence>
<gene>
    <name evidence="3" type="ORF">MFIFM68171_04798</name>
</gene>
<dbReference type="RefSeq" id="XP_070916319.1">
    <property type="nucleotide sequence ID" value="XM_071060218.1"/>
</dbReference>
<dbReference type="Proteomes" id="UP001628179">
    <property type="component" value="Unassembled WGS sequence"/>
</dbReference>
<feature type="transmembrane region" description="Helical" evidence="2">
    <location>
        <begin position="659"/>
        <end position="681"/>
    </location>
</feature>
<evidence type="ECO:0000313" key="4">
    <source>
        <dbReference type="Proteomes" id="UP001628179"/>
    </source>
</evidence>
<accession>A0ABQ0GA02</accession>
<feature type="compositionally biased region" description="Basic and acidic residues" evidence="1">
    <location>
        <begin position="127"/>
        <end position="145"/>
    </location>
</feature>
<dbReference type="GeneID" id="98175541"/>
<name>A0ABQ0GA02_9PEZI</name>
<reference evidence="3 4" key="1">
    <citation type="submission" date="2024-09" db="EMBL/GenBank/DDBJ databases">
        <title>Itraconazole resistance in Madurella fahalii resulting from another homologue of gene encoding cytochrome P450 14-alpha sterol demethylase (CYP51).</title>
        <authorList>
            <person name="Yoshioka I."/>
            <person name="Fahal A.H."/>
            <person name="Kaneko S."/>
            <person name="Yaguchi T."/>
        </authorList>
    </citation>
    <scope>NUCLEOTIDE SEQUENCE [LARGE SCALE GENOMIC DNA]</scope>
    <source>
        <strain evidence="3 4">IFM 68171</strain>
    </source>
</reference>
<sequence>MCYQLLELYAGCRCPCYEHRVERCAAYGQPGHPIARRTILVGYTCNEHSSSSTSSSHNFRYAAYEDGKPFEPKRPHRRRLSNHAASWFRNEPNARAASSKDLISLLEVAFEIEPKVDNVPDATAGGDSDRMSRDTDKPDGSHNADGESAVSLGSSVTTIADNMVELLVSKLLHFGDLRYLWPQLIARSSTWQRSHRTIERLLRRYSDDLHKLALDETSNGSITSTERALRIQVSKLVRRWRVNIAQRLCETYHDVSGPQLVGSWHKKPEGLEIRREPDAYNNDIGAEDELLCVPEAADAFLFRTEPILFLQPNVKALVKLRTPEATSFGERIWNRAKLRFENAFLGGKHFQPTLENRTRLHWTCVCGRALYDDFVDLRRGTLTELHSLLQSYGKDATVDSTIEMFDLENAQEQSRDWKQTISQGFTAGAQLLAFASAKASAILPRYRQDEIEVITTGACSRTGTSGTGAHDFLLLCIPFKRVATKLYQPEICRINSDQEFVQLLRHHYRTKRNRSPWRWLLKIKSINFVKFEMYRSHLVDIRLCPSVPPPDKIGTEYAFDAGAQLKLDIIPPIGPNLQAHLFEHPEHADVVPTIWNRIPRKLRAELTACPTRGSSLGWGLQLVEGIEWFLFFVLRCAGFLACLVVAVGWSVARGDVQGGFSIGGFLLAFLVFCGGIAQTAVSE</sequence>
<keyword evidence="4" id="KW-1185">Reference proteome</keyword>
<keyword evidence="2" id="KW-0472">Membrane</keyword>
<keyword evidence="2" id="KW-1133">Transmembrane helix</keyword>
<dbReference type="EMBL" id="BAAFSV010000002">
    <property type="protein sequence ID" value="GAB1314588.1"/>
    <property type="molecule type" value="Genomic_DNA"/>
</dbReference>
<protein>
    <submittedName>
        <fullName evidence="3">Uncharacterized protein</fullName>
    </submittedName>
</protein>
<comment type="caution">
    <text evidence="3">The sequence shown here is derived from an EMBL/GenBank/DDBJ whole genome shotgun (WGS) entry which is preliminary data.</text>
</comment>